<dbReference type="InParanoid" id="S8EIX0"/>
<dbReference type="EMBL" id="KE504124">
    <property type="protein sequence ID" value="EPT05147.1"/>
    <property type="molecule type" value="Genomic_DNA"/>
</dbReference>
<dbReference type="Pfam" id="PF25909">
    <property type="entry name" value="zf-C2H2_AHC1"/>
    <property type="match status" value="1"/>
</dbReference>
<evidence type="ECO:0000256" key="2">
    <source>
        <dbReference type="PROSITE-ProRule" id="PRU00376"/>
    </source>
</evidence>
<feature type="region of interest" description="Disordered" evidence="3">
    <location>
        <begin position="107"/>
        <end position="139"/>
    </location>
</feature>
<dbReference type="InterPro" id="IPR038704">
    <property type="entry name" value="YEAST_sf"/>
</dbReference>
<dbReference type="InterPro" id="IPR055127">
    <property type="entry name" value="YEATS2_3HBD"/>
</dbReference>
<organism evidence="5 6">
    <name type="scientific">Fomitopsis schrenkii</name>
    <name type="common">Brown rot fungus</name>
    <dbReference type="NCBI Taxonomy" id="2126942"/>
    <lineage>
        <taxon>Eukaryota</taxon>
        <taxon>Fungi</taxon>
        <taxon>Dikarya</taxon>
        <taxon>Basidiomycota</taxon>
        <taxon>Agaricomycotina</taxon>
        <taxon>Agaricomycetes</taxon>
        <taxon>Polyporales</taxon>
        <taxon>Fomitopsis</taxon>
    </lineage>
</organism>
<proteinExistence type="predicted"/>
<dbReference type="Proteomes" id="UP000015241">
    <property type="component" value="Unassembled WGS sequence"/>
</dbReference>
<feature type="compositionally biased region" description="Basic and acidic residues" evidence="3">
    <location>
        <begin position="251"/>
        <end position="270"/>
    </location>
</feature>
<dbReference type="InterPro" id="IPR055129">
    <property type="entry name" value="YEATS_dom"/>
</dbReference>
<evidence type="ECO:0000259" key="4">
    <source>
        <dbReference type="PROSITE" id="PS51037"/>
    </source>
</evidence>
<accession>S8EIX0</accession>
<dbReference type="Gene3D" id="2.60.40.1970">
    <property type="entry name" value="YEATS domain"/>
    <property type="match status" value="1"/>
</dbReference>
<dbReference type="InterPro" id="IPR058706">
    <property type="entry name" value="zf-C2H2_AHC1-like"/>
</dbReference>
<dbReference type="PROSITE" id="PS51037">
    <property type="entry name" value="YEATS"/>
    <property type="match status" value="1"/>
</dbReference>
<dbReference type="eggNOG" id="ENOG502S5YH">
    <property type="taxonomic scope" value="Eukaryota"/>
</dbReference>
<gene>
    <name evidence="5" type="ORF">FOMPIDRAFT_1045212</name>
</gene>
<evidence type="ECO:0000256" key="1">
    <source>
        <dbReference type="ARBA" id="ARBA00023242"/>
    </source>
</evidence>
<feature type="region of interest" description="Disordered" evidence="3">
    <location>
        <begin position="341"/>
        <end position="376"/>
    </location>
</feature>
<evidence type="ECO:0000313" key="5">
    <source>
        <dbReference type="EMBL" id="EPT05147.1"/>
    </source>
</evidence>
<dbReference type="STRING" id="743788.S8EIX0"/>
<evidence type="ECO:0000256" key="3">
    <source>
        <dbReference type="SAM" id="MobiDB-lite"/>
    </source>
</evidence>
<dbReference type="Pfam" id="PF22951">
    <property type="entry name" value="3HBD"/>
    <property type="match status" value="1"/>
</dbReference>
<name>S8EIX0_FOMSC</name>
<dbReference type="OrthoDB" id="1741717at2759"/>
<protein>
    <recommendedName>
        <fullName evidence="4">YEATS domain-containing protein</fullName>
    </recommendedName>
</protein>
<reference evidence="5 6" key="1">
    <citation type="journal article" date="2012" name="Science">
        <title>The Paleozoic origin of enzymatic lignin decomposition reconstructed from 31 fungal genomes.</title>
        <authorList>
            <person name="Floudas D."/>
            <person name="Binder M."/>
            <person name="Riley R."/>
            <person name="Barry K."/>
            <person name="Blanchette R.A."/>
            <person name="Henrissat B."/>
            <person name="Martinez A.T."/>
            <person name="Otillar R."/>
            <person name="Spatafora J.W."/>
            <person name="Yadav J.S."/>
            <person name="Aerts A."/>
            <person name="Benoit I."/>
            <person name="Boyd A."/>
            <person name="Carlson A."/>
            <person name="Copeland A."/>
            <person name="Coutinho P.M."/>
            <person name="de Vries R.P."/>
            <person name="Ferreira P."/>
            <person name="Findley K."/>
            <person name="Foster B."/>
            <person name="Gaskell J."/>
            <person name="Glotzer D."/>
            <person name="Gorecki P."/>
            <person name="Heitman J."/>
            <person name="Hesse C."/>
            <person name="Hori C."/>
            <person name="Igarashi K."/>
            <person name="Jurgens J.A."/>
            <person name="Kallen N."/>
            <person name="Kersten P."/>
            <person name="Kohler A."/>
            <person name="Kuees U."/>
            <person name="Kumar T.K.A."/>
            <person name="Kuo A."/>
            <person name="LaButti K."/>
            <person name="Larrondo L.F."/>
            <person name="Lindquist E."/>
            <person name="Ling A."/>
            <person name="Lombard V."/>
            <person name="Lucas S."/>
            <person name="Lundell T."/>
            <person name="Martin R."/>
            <person name="McLaughlin D.J."/>
            <person name="Morgenstern I."/>
            <person name="Morin E."/>
            <person name="Murat C."/>
            <person name="Nagy L.G."/>
            <person name="Nolan M."/>
            <person name="Ohm R.A."/>
            <person name="Patyshakuliyeva A."/>
            <person name="Rokas A."/>
            <person name="Ruiz-Duenas F.J."/>
            <person name="Sabat G."/>
            <person name="Salamov A."/>
            <person name="Samejima M."/>
            <person name="Schmutz J."/>
            <person name="Slot J.C."/>
            <person name="St John F."/>
            <person name="Stenlid J."/>
            <person name="Sun H."/>
            <person name="Sun S."/>
            <person name="Syed K."/>
            <person name="Tsang A."/>
            <person name="Wiebenga A."/>
            <person name="Young D."/>
            <person name="Pisabarro A."/>
            <person name="Eastwood D.C."/>
            <person name="Martin F."/>
            <person name="Cullen D."/>
            <person name="Grigoriev I.V."/>
            <person name="Hibbett D.S."/>
        </authorList>
    </citation>
    <scope>NUCLEOTIDE SEQUENCE</scope>
    <source>
        <strain evidence="6">FP-58527</strain>
    </source>
</reference>
<dbReference type="HOGENOM" id="CLU_012846_0_0_1"/>
<feature type="domain" description="YEATS" evidence="4">
    <location>
        <begin position="382"/>
        <end position="526"/>
    </location>
</feature>
<evidence type="ECO:0000313" key="6">
    <source>
        <dbReference type="Proteomes" id="UP000015241"/>
    </source>
</evidence>
<dbReference type="AlphaFoldDB" id="S8EIX0"/>
<feature type="compositionally biased region" description="Low complexity" evidence="3">
    <location>
        <begin position="116"/>
        <end position="125"/>
    </location>
</feature>
<keyword evidence="6" id="KW-1185">Reference proteome</keyword>
<comment type="subcellular location">
    <subcellularLocation>
        <location evidence="2">Nucleus</location>
    </subcellularLocation>
</comment>
<feature type="region of interest" description="Disordered" evidence="3">
    <location>
        <begin position="251"/>
        <end position="272"/>
    </location>
</feature>
<sequence>MSEGEDGHRPLKRRKMDSEGLQDVLAAPTCQQLVLEEIDVELGLRRRLYETVQSRLTWALLLQETLEKEYRSHNGDSSDFQTAALDALRAAEEPSKPLFDREVFTLERPPAPLPPASSAEASSHPRYTPRSASSRARDRGVVQPVRKLLFLRNTNTDPPEIAKLACPDCARSDFSSLQGLLNHCRIRHGRDFGSHDECIQSCAVIVQNQERDWVVAGGTELGGISLPSLRRLFEIAVGAGDGVRIPGLQKEPERARDAAEIGDDVPEREPGASTELTKTLGFHKDTPALAPFLGREPKKRVINVYDDADELLDILGHGAGPPNSLVARQGWRKHYSHRNAARAELDDVSPDPTGPPPVHSYNDHHPSPIPANPSPSAAVGVASSRFHIVARVKVADSSLWIPPDRRHKVTPEHSHRWRLTVSSPSYSLHITTFLEKLTVTCLSECPPSTLVNPITATEPPFSVTSMTDRPFLARLTFTWTGGNANPPLELEHWVDVDPLHLGHPVLGDEQVFDVELDRNTQLLPVRADIRKLTWKDEDVGDNDRDTLRGKIDGSAEGDEQGVGATLRTLLQQVPVTLRDARSRKQAAPATPTFALVPTQAQYRNLIPGRRKAIELSRARALLAAYREHADIASTSSVSPLPPLTVGDVYHWMEEEKLFLRDAIAAQVPKADNRLGSGKAASSHQVPEAYCRFCGLRQSLHPGVTTEDDALKDMKPPSAAACIEFNAAPSGLPLLDVQRLLERRPGEEIGSPYGLLQRLWRTVDRRGTPNRSPSPTDLVAIAHPELLAAVRALAAEWHLTNLQAPTSPLEDTGGGLVSRASVSRPRQELLDDLAPYAMLTAAAGCMLRLLVRGGLDALRRDEAGQRGLVRRGRGKAGTGGVRRLLTPSHISRGLTDNAGRGLAEGATLVCLAGFGMATRECGMERMVTGLAPAESEVKVKEEEDA</sequence>
<dbReference type="GO" id="GO:0005634">
    <property type="term" value="C:nucleus"/>
    <property type="evidence" value="ECO:0007669"/>
    <property type="project" value="UniProtKB-SubCell"/>
</dbReference>
<keyword evidence="1 2" id="KW-0539">Nucleus</keyword>